<dbReference type="Pfam" id="PF13732">
    <property type="entry name" value="DrrA1-3_C"/>
    <property type="match status" value="1"/>
</dbReference>
<proteinExistence type="inferred from homology"/>
<evidence type="ECO:0000256" key="5">
    <source>
        <dbReference type="ARBA" id="ARBA00022840"/>
    </source>
</evidence>
<dbReference type="Gene3D" id="3.40.50.300">
    <property type="entry name" value="P-loop containing nucleotide triphosphate hydrolases"/>
    <property type="match status" value="1"/>
</dbReference>
<protein>
    <submittedName>
        <fullName evidence="7">DUF4162 domain-containing protein</fullName>
    </submittedName>
</protein>
<dbReference type="InterPro" id="IPR017871">
    <property type="entry name" value="ABC_transporter-like_CS"/>
</dbReference>
<dbReference type="PANTHER" id="PTHR42711">
    <property type="entry name" value="ABC TRANSPORTER ATP-BINDING PROTEIN"/>
    <property type="match status" value="1"/>
</dbReference>
<keyword evidence="8" id="KW-1185">Reference proteome</keyword>
<dbReference type="SUPFAM" id="SSF52540">
    <property type="entry name" value="P-loop containing nucleoside triphosphate hydrolases"/>
    <property type="match status" value="1"/>
</dbReference>
<reference evidence="8" key="1">
    <citation type="submission" date="2018-02" db="EMBL/GenBank/DDBJ databases">
        <authorList>
            <person name="Clavel T."/>
            <person name="Strowig T."/>
        </authorList>
    </citation>
    <scope>NUCLEOTIDE SEQUENCE [LARGE SCALE GENOMIC DNA]</scope>
    <source>
        <strain evidence="8">DSM 100764</strain>
    </source>
</reference>
<dbReference type="Pfam" id="PF00005">
    <property type="entry name" value="ABC_tran"/>
    <property type="match status" value="1"/>
</dbReference>
<comment type="similarity">
    <text evidence="1">Belongs to the ABC transporter superfamily.</text>
</comment>
<evidence type="ECO:0000313" key="7">
    <source>
        <dbReference type="EMBL" id="PWB08845.1"/>
    </source>
</evidence>
<dbReference type="GO" id="GO:0016887">
    <property type="term" value="F:ATP hydrolysis activity"/>
    <property type="evidence" value="ECO:0007669"/>
    <property type="project" value="InterPro"/>
</dbReference>
<dbReference type="PROSITE" id="PS00211">
    <property type="entry name" value="ABC_TRANSPORTER_1"/>
    <property type="match status" value="1"/>
</dbReference>
<dbReference type="PROSITE" id="PS50893">
    <property type="entry name" value="ABC_TRANSPORTER_2"/>
    <property type="match status" value="1"/>
</dbReference>
<dbReference type="GeneID" id="93424531"/>
<keyword evidence="3" id="KW-0536">Nodulation</keyword>
<evidence type="ECO:0000256" key="2">
    <source>
        <dbReference type="ARBA" id="ARBA00022448"/>
    </source>
</evidence>
<comment type="caution">
    <text evidence="7">The sequence shown here is derived from an EMBL/GenBank/DDBJ whole genome shotgun (WGS) entry which is preliminary data.</text>
</comment>
<dbReference type="EMBL" id="PUBV01000004">
    <property type="protein sequence ID" value="PWB08845.1"/>
    <property type="molecule type" value="Genomic_DNA"/>
</dbReference>
<dbReference type="AlphaFoldDB" id="A0A2V1IV78"/>
<dbReference type="InterPro" id="IPR003593">
    <property type="entry name" value="AAA+_ATPase"/>
</dbReference>
<feature type="domain" description="ABC transporter" evidence="6">
    <location>
        <begin position="5"/>
        <end position="232"/>
    </location>
</feature>
<dbReference type="InterPro" id="IPR025302">
    <property type="entry name" value="DrrA1/2-like_C"/>
</dbReference>
<keyword evidence="4" id="KW-0547">Nucleotide-binding</keyword>
<organism evidence="7 8">
    <name type="scientific">Paramuribaculum intestinale</name>
    <dbReference type="NCBI Taxonomy" id="2094151"/>
    <lineage>
        <taxon>Bacteria</taxon>
        <taxon>Pseudomonadati</taxon>
        <taxon>Bacteroidota</taxon>
        <taxon>Bacteroidia</taxon>
        <taxon>Bacteroidales</taxon>
        <taxon>Muribaculaceae</taxon>
        <taxon>Paramuribaculum</taxon>
    </lineage>
</organism>
<sequence>MDNILEVIGVSKHYTGHKALDDVSISIAPGTVYGLLGPNGAGKTTLIRIINHITAPDSGTVMFDGHTLTADDVSQIGYLPEERGLYKKMKVGEQAIFFARLKGLSKADATTQLKRWFDKFGISDWWDKKIEELSKGMAQKVQFIVTVLHRPKLLIFDEPFSGFDPINANLLKQEILQLRDEGSTIIFSTHNMGSVEEICSDITLINKGKNILTGNVDELRHRFSDGRCSLTFTGDPRLLMERLQPMSSEFFLDEPKGAEQRLELKLAPEVKLRDVIAAANEATDLIEVGRVMASMNDIFIKTVKQTENND</sequence>
<dbReference type="RefSeq" id="WP_107035233.1">
    <property type="nucleotide sequence ID" value="NZ_CAOLHR010000034.1"/>
</dbReference>
<accession>A0A2V1IV78</accession>
<dbReference type="SMART" id="SM00382">
    <property type="entry name" value="AAA"/>
    <property type="match status" value="1"/>
</dbReference>
<evidence type="ECO:0000256" key="1">
    <source>
        <dbReference type="ARBA" id="ARBA00005417"/>
    </source>
</evidence>
<keyword evidence="2" id="KW-0813">Transport</keyword>
<evidence type="ECO:0000256" key="4">
    <source>
        <dbReference type="ARBA" id="ARBA00022741"/>
    </source>
</evidence>
<dbReference type="GO" id="GO:0005524">
    <property type="term" value="F:ATP binding"/>
    <property type="evidence" value="ECO:0007669"/>
    <property type="project" value="UniProtKB-KW"/>
</dbReference>
<evidence type="ECO:0000313" key="8">
    <source>
        <dbReference type="Proteomes" id="UP000244925"/>
    </source>
</evidence>
<keyword evidence="5" id="KW-0067">ATP-binding</keyword>
<name>A0A2V1IV78_9BACT</name>
<gene>
    <name evidence="7" type="ORF">C5O25_02885</name>
</gene>
<evidence type="ECO:0000256" key="3">
    <source>
        <dbReference type="ARBA" id="ARBA00022458"/>
    </source>
</evidence>
<evidence type="ECO:0000259" key="6">
    <source>
        <dbReference type="PROSITE" id="PS50893"/>
    </source>
</evidence>
<dbReference type="PANTHER" id="PTHR42711:SF5">
    <property type="entry name" value="ABC TRANSPORTER ATP-BINDING PROTEIN NATA"/>
    <property type="match status" value="1"/>
</dbReference>
<dbReference type="Proteomes" id="UP000244925">
    <property type="component" value="Unassembled WGS sequence"/>
</dbReference>
<dbReference type="InterPro" id="IPR050763">
    <property type="entry name" value="ABC_transporter_ATP-binding"/>
</dbReference>
<dbReference type="InterPro" id="IPR003439">
    <property type="entry name" value="ABC_transporter-like_ATP-bd"/>
</dbReference>
<dbReference type="InterPro" id="IPR027417">
    <property type="entry name" value="P-loop_NTPase"/>
</dbReference>